<feature type="region of interest" description="Disordered" evidence="1">
    <location>
        <begin position="440"/>
        <end position="466"/>
    </location>
</feature>
<feature type="compositionally biased region" description="Basic residues" evidence="1">
    <location>
        <begin position="17"/>
        <end position="26"/>
    </location>
</feature>
<accession>A0A058Z253</accession>
<dbReference type="RefSeq" id="XP_009497275.1">
    <property type="nucleotide sequence ID" value="XM_009499000.1"/>
</dbReference>
<protein>
    <submittedName>
        <fullName evidence="2">Uncharacterized protein</fullName>
    </submittedName>
</protein>
<feature type="region of interest" description="Disordered" evidence="1">
    <location>
        <begin position="14"/>
        <end position="66"/>
    </location>
</feature>
<organism evidence="2">
    <name type="scientific">Fonticula alba</name>
    <name type="common">Slime mold</name>
    <dbReference type="NCBI Taxonomy" id="691883"/>
    <lineage>
        <taxon>Eukaryota</taxon>
        <taxon>Rotosphaerida</taxon>
        <taxon>Fonticulaceae</taxon>
        <taxon>Fonticula</taxon>
    </lineage>
</organism>
<reference evidence="2" key="1">
    <citation type="submission" date="2013-04" db="EMBL/GenBank/DDBJ databases">
        <title>The Genome Sequence of Fonticula alba ATCC 38817.</title>
        <authorList>
            <consortium name="The Broad Institute Genomics Platform"/>
            <person name="Russ C."/>
            <person name="Cuomo C."/>
            <person name="Burger G."/>
            <person name="Gray M.W."/>
            <person name="Holland P.W.H."/>
            <person name="King N."/>
            <person name="Lang F.B.F."/>
            <person name="Roger A.J."/>
            <person name="Ruiz-Trillo I."/>
            <person name="Brown M."/>
            <person name="Walker B."/>
            <person name="Young S."/>
            <person name="Zeng Q."/>
            <person name="Gargeya S."/>
            <person name="Fitzgerald M."/>
            <person name="Haas B."/>
            <person name="Abouelleil A."/>
            <person name="Allen A.W."/>
            <person name="Alvarado L."/>
            <person name="Arachchi H.M."/>
            <person name="Berlin A.M."/>
            <person name="Chapman S.B."/>
            <person name="Gainer-Dewar J."/>
            <person name="Goldberg J."/>
            <person name="Griggs A."/>
            <person name="Gujja S."/>
            <person name="Hansen M."/>
            <person name="Howarth C."/>
            <person name="Imamovic A."/>
            <person name="Ireland A."/>
            <person name="Larimer J."/>
            <person name="McCowan C."/>
            <person name="Murphy C."/>
            <person name="Pearson M."/>
            <person name="Poon T.W."/>
            <person name="Priest M."/>
            <person name="Roberts A."/>
            <person name="Saif S."/>
            <person name="Shea T."/>
            <person name="Sisk P."/>
            <person name="Sykes S."/>
            <person name="Wortman J."/>
            <person name="Nusbaum C."/>
            <person name="Birren B."/>
        </authorList>
    </citation>
    <scope>NUCLEOTIDE SEQUENCE [LARGE SCALE GENOMIC DNA]</scope>
    <source>
        <strain evidence="2">ATCC 38817</strain>
    </source>
</reference>
<keyword evidence="3" id="KW-1185">Reference proteome</keyword>
<evidence type="ECO:0000313" key="2">
    <source>
        <dbReference type="EMBL" id="KCV68221.1"/>
    </source>
</evidence>
<feature type="compositionally biased region" description="Basic and acidic residues" evidence="1">
    <location>
        <begin position="450"/>
        <end position="466"/>
    </location>
</feature>
<dbReference type="AlphaFoldDB" id="A0A058Z253"/>
<feature type="compositionally biased region" description="Basic residues" evidence="1">
    <location>
        <begin position="208"/>
        <end position="217"/>
    </location>
</feature>
<gene>
    <name evidence="2" type="ORF">H696_05146</name>
</gene>
<evidence type="ECO:0000256" key="1">
    <source>
        <dbReference type="SAM" id="MobiDB-lite"/>
    </source>
</evidence>
<dbReference type="Proteomes" id="UP000030693">
    <property type="component" value="Unassembled WGS sequence"/>
</dbReference>
<feature type="compositionally biased region" description="Basic and acidic residues" evidence="1">
    <location>
        <begin position="40"/>
        <end position="53"/>
    </location>
</feature>
<evidence type="ECO:0000313" key="3">
    <source>
        <dbReference type="Proteomes" id="UP000030693"/>
    </source>
</evidence>
<dbReference type="GeneID" id="20529871"/>
<proteinExistence type="predicted"/>
<dbReference type="EMBL" id="KB932209">
    <property type="protein sequence ID" value="KCV68221.1"/>
    <property type="molecule type" value="Genomic_DNA"/>
</dbReference>
<sequence length="559" mass="60087">MRRVLTTCQAHAIPGAGRRRGRARRGSRQEIRLRSGHVTPGREEPRHDVRHPEAISLPGVDQQPPTNFLRREGRIVQEDHAMGKQQIRTGHGRGVLATVGAKPLASQAALAPGRRRERSLRDIRRGGVQQEDVLGQTPVLEVRPGGMQIPGPGMGQAQIMDAQKLVRQFGSRSGRPGRGLSPGRGTRGRRRSTCASTGVRRGEGIGRGRGRGGHRSHQGIGRPEQALGPGGQIPPGGRSLKGLPHIGHHAGGEAIEAAAVDGVGSSLLGALEHRNQQELLAGHLVRREGSVVAQGLGHREGPSGVHPRWRVDRRHDGPQSRALVRGIRRQDRWQAVPVARLRGRVEAALRTGIDQLAQGGIQPMLLQGLLQCWLAEPGGHLALAGRHMLLGQQPADGGEARPDIEQIVALAGKPVEDVFLINGLAIQELGCRGGGRVDQGLGLGRGQPSRRNEKRSVLPEEGPPELRHRQMGLHDLLRGQGQDVGVMLLDLQPVHLRHLGLLGGENPLGARGLGHHGEPRDAARHRVLLVVDIPRGDKLRFVGPYPVVIVPNVDGLVVV</sequence>
<name>A0A058Z253_FONAL</name>
<feature type="region of interest" description="Disordered" evidence="1">
    <location>
        <begin position="169"/>
        <end position="248"/>
    </location>
</feature>
<feature type="region of interest" description="Disordered" evidence="1">
    <location>
        <begin position="295"/>
        <end position="317"/>
    </location>
</feature>